<keyword evidence="2" id="KW-1133">Transmembrane helix</keyword>
<dbReference type="EMBL" id="BMRE01000022">
    <property type="protein sequence ID" value="GGU50330.1"/>
    <property type="molecule type" value="Genomic_DNA"/>
</dbReference>
<feature type="chain" id="PRO_5047282303" description="LPXTG-motif cell wall anchor domain-containing protein" evidence="3">
    <location>
        <begin position="28"/>
        <end position="575"/>
    </location>
</feature>
<organism evidence="4 5">
    <name type="scientific">Lentzea flava</name>
    <dbReference type="NCBI Taxonomy" id="103732"/>
    <lineage>
        <taxon>Bacteria</taxon>
        <taxon>Bacillati</taxon>
        <taxon>Actinomycetota</taxon>
        <taxon>Actinomycetes</taxon>
        <taxon>Pseudonocardiales</taxon>
        <taxon>Pseudonocardiaceae</taxon>
        <taxon>Lentzea</taxon>
    </lineage>
</organism>
<dbReference type="InterPro" id="IPR013783">
    <property type="entry name" value="Ig-like_fold"/>
</dbReference>
<protein>
    <recommendedName>
        <fullName evidence="6">LPXTG-motif cell wall anchor domain-containing protein</fullName>
    </recommendedName>
</protein>
<dbReference type="RefSeq" id="WP_189256036.1">
    <property type="nucleotide sequence ID" value="NZ_BMRE01000022.1"/>
</dbReference>
<evidence type="ECO:0000256" key="1">
    <source>
        <dbReference type="SAM" id="MobiDB-lite"/>
    </source>
</evidence>
<evidence type="ECO:0000313" key="4">
    <source>
        <dbReference type="EMBL" id="GGU50330.1"/>
    </source>
</evidence>
<feature type="compositionally biased region" description="Low complexity" evidence="1">
    <location>
        <begin position="58"/>
        <end position="94"/>
    </location>
</feature>
<dbReference type="SUPFAM" id="SSF49478">
    <property type="entry name" value="Cna protein B-type domain"/>
    <property type="match status" value="1"/>
</dbReference>
<evidence type="ECO:0000313" key="5">
    <source>
        <dbReference type="Proteomes" id="UP000649573"/>
    </source>
</evidence>
<accession>A0ABQ2US27</accession>
<proteinExistence type="predicted"/>
<feature type="region of interest" description="Disordered" evidence="1">
    <location>
        <begin position="514"/>
        <end position="540"/>
    </location>
</feature>
<dbReference type="Proteomes" id="UP000649573">
    <property type="component" value="Unassembled WGS sequence"/>
</dbReference>
<name>A0ABQ2US27_9PSEU</name>
<keyword evidence="2" id="KW-0812">Transmembrane</keyword>
<evidence type="ECO:0000256" key="3">
    <source>
        <dbReference type="SAM" id="SignalP"/>
    </source>
</evidence>
<keyword evidence="5" id="KW-1185">Reference proteome</keyword>
<feature type="signal peptide" evidence="3">
    <location>
        <begin position="1"/>
        <end position="27"/>
    </location>
</feature>
<keyword evidence="3" id="KW-0732">Signal</keyword>
<feature type="transmembrane region" description="Helical" evidence="2">
    <location>
        <begin position="549"/>
        <end position="568"/>
    </location>
</feature>
<dbReference type="SUPFAM" id="SSF117074">
    <property type="entry name" value="Hypothetical protein PA1324"/>
    <property type="match status" value="1"/>
</dbReference>
<dbReference type="Gene3D" id="2.60.40.10">
    <property type="entry name" value="Immunoglobulins"/>
    <property type="match status" value="3"/>
</dbReference>
<keyword evidence="2" id="KW-0472">Membrane</keyword>
<evidence type="ECO:0000256" key="2">
    <source>
        <dbReference type="SAM" id="Phobius"/>
    </source>
</evidence>
<sequence>MTRLSGLTAGFLTVVLCLGMSAGPVLADPETSVAQGPAETSPVPVVTEPAAPEPTAPEPTATEPATPEATKPQPTSTEPTSTEPATSAPSAEAAAQELADLRLRVWFDKPSYRSDEVILVHAAVTNAGTATANQVVLSWTGNLDNHWWPPFDIYGVPIEPGQTVEGTTSGRISTDEETLHLVVTARQFGGEQDANPEDNAVTASVPVEIPRGSFRATVYGDREGDHVMDPGEALAGVPVHISGGFPHTERSATTAADGVIEFRDLPAGAYNVFPTWYRSGWWVPGWSGTVDGVDDPDLLLRATPEVTDRLTASLAFTRVEYRAGDVPRATLTLHNTGTVLLTDLSAHCGSADVGELDPGGPGAVLHPGETRVFPVTMSPITDDRARWGYLSAMCQVGAPVLHNDIPYVTALARVLGPVAPRVTGRLGVQTYKPMQGPPTGYALPGVKIYLRDRIDNAVVARDTSNANGEFTFYNVRPGLYQVGVVGPWRVVYGSEMVVEAGENGSSRHLVFVLPGPDQPDPDPAPPAGGSAPPPPVVQEPQLAATGANVAWLALSGLLSLLTGAALVLRTRPGRR</sequence>
<feature type="compositionally biased region" description="Low complexity" evidence="1">
    <location>
        <begin position="37"/>
        <end position="50"/>
    </location>
</feature>
<feature type="compositionally biased region" description="Pro residues" evidence="1">
    <location>
        <begin position="516"/>
        <end position="537"/>
    </location>
</feature>
<reference evidence="5" key="1">
    <citation type="journal article" date="2019" name="Int. J. Syst. Evol. Microbiol.">
        <title>The Global Catalogue of Microorganisms (GCM) 10K type strain sequencing project: providing services to taxonomists for standard genome sequencing and annotation.</title>
        <authorList>
            <consortium name="The Broad Institute Genomics Platform"/>
            <consortium name="The Broad Institute Genome Sequencing Center for Infectious Disease"/>
            <person name="Wu L."/>
            <person name="Ma J."/>
        </authorList>
    </citation>
    <scope>NUCLEOTIDE SEQUENCE [LARGE SCALE GENOMIC DNA]</scope>
    <source>
        <strain evidence="5">JCM 3296</strain>
    </source>
</reference>
<gene>
    <name evidence="4" type="ORF">GCM10010178_48850</name>
</gene>
<comment type="caution">
    <text evidence="4">The sequence shown here is derived from an EMBL/GenBank/DDBJ whole genome shotgun (WGS) entry which is preliminary data.</text>
</comment>
<feature type="region of interest" description="Disordered" evidence="1">
    <location>
        <begin position="30"/>
        <end position="94"/>
    </location>
</feature>
<evidence type="ECO:0008006" key="6">
    <source>
        <dbReference type="Google" id="ProtNLM"/>
    </source>
</evidence>